<dbReference type="OrthoDB" id="5319261at2759"/>
<comment type="caution">
    <text evidence="4">The sequence shown here is derived from an EMBL/GenBank/DDBJ whole genome shotgun (WGS) entry which is preliminary data.</text>
</comment>
<keyword evidence="1" id="KW-1133">Transmembrane helix</keyword>
<evidence type="ECO:0000256" key="1">
    <source>
        <dbReference type="SAM" id="Phobius"/>
    </source>
</evidence>
<evidence type="ECO:0000313" key="4">
    <source>
        <dbReference type="EMBL" id="KAJ4972783.1"/>
    </source>
</evidence>
<dbReference type="PANTHER" id="PTHR31111:SF136">
    <property type="entry name" value="F-BOX ASSOCIATED DOMAIN-CONTAINING PROTEIN"/>
    <property type="match status" value="1"/>
</dbReference>
<dbReference type="EMBL" id="JAMYWD010000004">
    <property type="protein sequence ID" value="KAJ4972783.1"/>
    <property type="molecule type" value="Genomic_DNA"/>
</dbReference>
<organism evidence="4 5">
    <name type="scientific">Protea cynaroides</name>
    <dbReference type="NCBI Taxonomy" id="273540"/>
    <lineage>
        <taxon>Eukaryota</taxon>
        <taxon>Viridiplantae</taxon>
        <taxon>Streptophyta</taxon>
        <taxon>Embryophyta</taxon>
        <taxon>Tracheophyta</taxon>
        <taxon>Spermatophyta</taxon>
        <taxon>Magnoliopsida</taxon>
        <taxon>Proteales</taxon>
        <taxon>Proteaceae</taxon>
        <taxon>Protea</taxon>
    </lineage>
</organism>
<dbReference type="Pfam" id="PF08268">
    <property type="entry name" value="FBA_3"/>
    <property type="match status" value="1"/>
</dbReference>
<dbReference type="Gene3D" id="1.20.1280.50">
    <property type="match status" value="1"/>
</dbReference>
<keyword evidence="5" id="KW-1185">Reference proteome</keyword>
<dbReference type="InterPro" id="IPR017451">
    <property type="entry name" value="F-box-assoc_interact_dom"/>
</dbReference>
<dbReference type="InterPro" id="IPR001810">
    <property type="entry name" value="F-box_dom"/>
</dbReference>
<dbReference type="Proteomes" id="UP001141806">
    <property type="component" value="Unassembled WGS sequence"/>
</dbReference>
<dbReference type="NCBIfam" id="TIGR01640">
    <property type="entry name" value="F_box_assoc_1"/>
    <property type="match status" value="1"/>
</dbReference>
<feature type="domain" description="F-box associated beta-propeller type 3" evidence="3">
    <location>
        <begin position="72"/>
        <end position="351"/>
    </location>
</feature>
<dbReference type="Pfam" id="PF00646">
    <property type="entry name" value="F-box"/>
    <property type="match status" value="1"/>
</dbReference>
<accession>A0A9Q0KLC4</accession>
<feature type="domain" description="F-box" evidence="2">
    <location>
        <begin position="2"/>
        <end position="33"/>
    </location>
</feature>
<dbReference type="AlphaFoldDB" id="A0A9Q0KLC4"/>
<dbReference type="PANTHER" id="PTHR31111">
    <property type="entry name" value="BNAA05G37150D PROTEIN-RELATED"/>
    <property type="match status" value="1"/>
</dbReference>
<keyword evidence="1" id="KW-0472">Membrane</keyword>
<protein>
    <recommendedName>
        <fullName evidence="6">F-box domain-containing protein</fullName>
    </recommendedName>
</protein>
<sequence>MINILSRLPVKTLSRFKCVSKKWNFLISDPYFIRAHQGRAIQDPDIMKVLWVDQDGLISVCSIEEKEKRVVTIDLIQPNYPDAFPVQAGCVKMAGYPCNGLICITAGGETLVCNPATRNSVVIPRGNNRKYNYVQGLGFCSSSNEFKVVRLFERSEVDESIPKNCGWYGCELFTVGQREDQGTNLLQQSRSWRYVGDLPYQVADPELSNMCYVNGCVHWTIVPINLGNSSEIILSLDLEHEEFTVVSCPENWAKLVSYDLGVHLKELGGELCIVIEADLRDLWDIWVLKDYTDSIWSRDYCIYLEEYPIINSFSVVAICRGRLLLAVNNERFCYYDPRTNFFEQIIEVERIPWFLQLENWEFTYEFLKHTYVSQQRPNQVSVVDDNEQMEEIRMKSEWNKRKIYSAHGSLAWMVVLIASFLFILHDNLLYHFGASMAFGKLS</sequence>
<dbReference type="InterPro" id="IPR036047">
    <property type="entry name" value="F-box-like_dom_sf"/>
</dbReference>
<dbReference type="SUPFAM" id="SSF81383">
    <property type="entry name" value="F-box domain"/>
    <property type="match status" value="1"/>
</dbReference>
<gene>
    <name evidence="4" type="ORF">NE237_005957</name>
</gene>
<dbReference type="InterPro" id="IPR013187">
    <property type="entry name" value="F-box-assoc_dom_typ3"/>
</dbReference>
<evidence type="ECO:0000259" key="2">
    <source>
        <dbReference type="Pfam" id="PF00646"/>
    </source>
</evidence>
<reference evidence="4" key="1">
    <citation type="journal article" date="2023" name="Plant J.">
        <title>The genome of the king protea, Protea cynaroides.</title>
        <authorList>
            <person name="Chang J."/>
            <person name="Duong T.A."/>
            <person name="Schoeman C."/>
            <person name="Ma X."/>
            <person name="Roodt D."/>
            <person name="Barker N."/>
            <person name="Li Z."/>
            <person name="Van de Peer Y."/>
            <person name="Mizrachi E."/>
        </authorList>
    </citation>
    <scope>NUCLEOTIDE SEQUENCE</scope>
    <source>
        <tissue evidence="4">Young leaves</tissue>
    </source>
</reference>
<proteinExistence type="predicted"/>
<keyword evidence="1" id="KW-0812">Transmembrane</keyword>
<dbReference type="CDD" id="cd22157">
    <property type="entry name" value="F-box_AtFBW1-like"/>
    <property type="match status" value="1"/>
</dbReference>
<name>A0A9Q0KLC4_9MAGN</name>
<evidence type="ECO:0008006" key="6">
    <source>
        <dbReference type="Google" id="ProtNLM"/>
    </source>
</evidence>
<evidence type="ECO:0000259" key="3">
    <source>
        <dbReference type="Pfam" id="PF08268"/>
    </source>
</evidence>
<evidence type="ECO:0000313" key="5">
    <source>
        <dbReference type="Proteomes" id="UP001141806"/>
    </source>
</evidence>
<feature type="transmembrane region" description="Helical" evidence="1">
    <location>
        <begin position="403"/>
        <end position="424"/>
    </location>
</feature>